<keyword evidence="3" id="KW-1185">Reference proteome</keyword>
<dbReference type="SUPFAM" id="SSF54637">
    <property type="entry name" value="Thioesterase/thiol ester dehydrase-isomerase"/>
    <property type="match status" value="1"/>
</dbReference>
<proteinExistence type="predicted"/>
<evidence type="ECO:0000313" key="2">
    <source>
        <dbReference type="EMBL" id="PIM54257.1"/>
    </source>
</evidence>
<organism evidence="2 3">
    <name type="scientific">Roseateles chitinivorans</name>
    <dbReference type="NCBI Taxonomy" id="2917965"/>
    <lineage>
        <taxon>Bacteria</taxon>
        <taxon>Pseudomonadati</taxon>
        <taxon>Pseudomonadota</taxon>
        <taxon>Betaproteobacteria</taxon>
        <taxon>Burkholderiales</taxon>
        <taxon>Sphaerotilaceae</taxon>
        <taxon>Roseateles</taxon>
    </lineage>
</organism>
<feature type="domain" description="MaoC-like" evidence="1">
    <location>
        <begin position="19"/>
        <end position="121"/>
    </location>
</feature>
<dbReference type="OrthoDB" id="5298629at2"/>
<gene>
    <name evidence="2" type="ORF">CS062_04940</name>
</gene>
<evidence type="ECO:0000259" key="1">
    <source>
        <dbReference type="Pfam" id="PF01575"/>
    </source>
</evidence>
<dbReference type="EMBL" id="PEOG01000011">
    <property type="protein sequence ID" value="PIM54257.1"/>
    <property type="molecule type" value="Genomic_DNA"/>
</dbReference>
<dbReference type="InterPro" id="IPR029069">
    <property type="entry name" value="HotDog_dom_sf"/>
</dbReference>
<name>A0A2G9CCX8_9BURK</name>
<sequence length="157" mass="17419">MNAPTPGPTPTHAFEDFSVGQVREFGSRRVDREEGLAFAAAYDPQPLHLDEDAANASVLGGLSISGWQTCALVMRMMCDAYLLDSTSQGSPGIDQLRWLKPVRPGDTLRVRMTVLETKASRSRPQIGLVRSGWEVFNQKDEQVMSMEGWGMFGRRET</sequence>
<dbReference type="Pfam" id="PF01575">
    <property type="entry name" value="MaoC_dehydratas"/>
    <property type="match status" value="1"/>
</dbReference>
<reference evidence="2 3" key="1">
    <citation type="submission" date="2017-11" db="EMBL/GenBank/DDBJ databases">
        <title>Draft genome sequence of Mitsuaria sp. HWN-4.</title>
        <authorList>
            <person name="Gundlapally S.R."/>
        </authorList>
    </citation>
    <scope>NUCLEOTIDE SEQUENCE [LARGE SCALE GENOMIC DNA]</scope>
    <source>
        <strain evidence="2 3">HWN-4</strain>
    </source>
</reference>
<dbReference type="InterPro" id="IPR002539">
    <property type="entry name" value="MaoC-like_dom"/>
</dbReference>
<dbReference type="RefSeq" id="WP_099860347.1">
    <property type="nucleotide sequence ID" value="NZ_PEOG01000011.1"/>
</dbReference>
<dbReference type="InterPro" id="IPR052342">
    <property type="entry name" value="MCH/BMMD"/>
</dbReference>
<dbReference type="Proteomes" id="UP000231501">
    <property type="component" value="Unassembled WGS sequence"/>
</dbReference>
<dbReference type="AlphaFoldDB" id="A0A2G9CCX8"/>
<dbReference type="CDD" id="cd03454">
    <property type="entry name" value="YdeM"/>
    <property type="match status" value="1"/>
</dbReference>
<accession>A0A2G9CCX8</accession>
<comment type="caution">
    <text evidence="2">The sequence shown here is derived from an EMBL/GenBank/DDBJ whole genome shotgun (WGS) entry which is preliminary data.</text>
</comment>
<protein>
    <submittedName>
        <fullName evidence="2">Dehydratase</fullName>
    </submittedName>
</protein>
<dbReference type="PANTHER" id="PTHR43664">
    <property type="entry name" value="MONOAMINE OXIDASE-RELATED"/>
    <property type="match status" value="1"/>
</dbReference>
<dbReference type="PANTHER" id="PTHR43664:SF1">
    <property type="entry name" value="BETA-METHYLMALYL-COA DEHYDRATASE"/>
    <property type="match status" value="1"/>
</dbReference>
<evidence type="ECO:0000313" key="3">
    <source>
        <dbReference type="Proteomes" id="UP000231501"/>
    </source>
</evidence>
<dbReference type="Gene3D" id="3.10.129.10">
    <property type="entry name" value="Hotdog Thioesterase"/>
    <property type="match status" value="1"/>
</dbReference>